<dbReference type="EMBL" id="CAJVQC010155920">
    <property type="protein sequence ID" value="CAG8847434.1"/>
    <property type="molecule type" value="Genomic_DNA"/>
</dbReference>
<proteinExistence type="predicted"/>
<feature type="non-terminal residue" evidence="1">
    <location>
        <position position="111"/>
    </location>
</feature>
<evidence type="ECO:0000313" key="2">
    <source>
        <dbReference type="Proteomes" id="UP000789920"/>
    </source>
</evidence>
<reference evidence="1" key="1">
    <citation type="submission" date="2021-06" db="EMBL/GenBank/DDBJ databases">
        <authorList>
            <person name="Kallberg Y."/>
            <person name="Tangrot J."/>
            <person name="Rosling A."/>
        </authorList>
    </citation>
    <scope>NUCLEOTIDE SEQUENCE</scope>
    <source>
        <strain evidence="1">MA461A</strain>
    </source>
</reference>
<feature type="non-terminal residue" evidence="1">
    <location>
        <position position="1"/>
    </location>
</feature>
<dbReference type="Proteomes" id="UP000789920">
    <property type="component" value="Unassembled WGS sequence"/>
</dbReference>
<name>A0ACA9SRZ3_9GLOM</name>
<sequence length="111" mass="13265">QHSIFLSMSPQRSTPLRSTVSYWQGCQLISNRNQYESHSYHYFETLLRQNHHRSETPPYRNNHHFVTPPCRNQYHSNIPPNPNLKLQIRMLIEIIKMPGVIVEDLFHQQTN</sequence>
<evidence type="ECO:0000313" key="1">
    <source>
        <dbReference type="EMBL" id="CAG8847434.1"/>
    </source>
</evidence>
<comment type="caution">
    <text evidence="1">The sequence shown here is derived from an EMBL/GenBank/DDBJ whole genome shotgun (WGS) entry which is preliminary data.</text>
</comment>
<gene>
    <name evidence="1" type="ORF">RPERSI_LOCUS34633</name>
</gene>
<accession>A0ACA9SRZ3</accession>
<organism evidence="1 2">
    <name type="scientific">Racocetra persica</name>
    <dbReference type="NCBI Taxonomy" id="160502"/>
    <lineage>
        <taxon>Eukaryota</taxon>
        <taxon>Fungi</taxon>
        <taxon>Fungi incertae sedis</taxon>
        <taxon>Mucoromycota</taxon>
        <taxon>Glomeromycotina</taxon>
        <taxon>Glomeromycetes</taxon>
        <taxon>Diversisporales</taxon>
        <taxon>Gigasporaceae</taxon>
        <taxon>Racocetra</taxon>
    </lineage>
</organism>
<keyword evidence="2" id="KW-1185">Reference proteome</keyword>
<protein>
    <submittedName>
        <fullName evidence="1">6170_t:CDS:1</fullName>
    </submittedName>
</protein>